<proteinExistence type="inferred from homology"/>
<dbReference type="OrthoDB" id="3238001at2"/>
<organism evidence="9 10">
    <name type="scientific">Desulfonatronospira thiodismutans ASO3-1</name>
    <dbReference type="NCBI Taxonomy" id="555779"/>
    <lineage>
        <taxon>Bacteria</taxon>
        <taxon>Pseudomonadati</taxon>
        <taxon>Thermodesulfobacteriota</taxon>
        <taxon>Desulfovibrionia</taxon>
        <taxon>Desulfovibrionales</taxon>
        <taxon>Desulfonatronovibrionaceae</taxon>
        <taxon>Desulfonatronospira</taxon>
    </lineage>
</organism>
<dbReference type="eggNOG" id="COG0679">
    <property type="taxonomic scope" value="Bacteria"/>
</dbReference>
<evidence type="ECO:0000256" key="1">
    <source>
        <dbReference type="ARBA" id="ARBA00004651"/>
    </source>
</evidence>
<evidence type="ECO:0000313" key="10">
    <source>
        <dbReference type="Proteomes" id="UP000005496"/>
    </source>
</evidence>
<feature type="transmembrane region" description="Helical" evidence="8">
    <location>
        <begin position="256"/>
        <end position="275"/>
    </location>
</feature>
<evidence type="ECO:0000256" key="4">
    <source>
        <dbReference type="ARBA" id="ARBA00022475"/>
    </source>
</evidence>
<keyword evidence="6 8" id="KW-1133">Transmembrane helix</keyword>
<dbReference type="GO" id="GO:0005886">
    <property type="term" value="C:plasma membrane"/>
    <property type="evidence" value="ECO:0007669"/>
    <property type="project" value="UniProtKB-SubCell"/>
</dbReference>
<evidence type="ECO:0000256" key="5">
    <source>
        <dbReference type="ARBA" id="ARBA00022692"/>
    </source>
</evidence>
<dbReference type="InterPro" id="IPR004776">
    <property type="entry name" value="Mem_transp_PIN-like"/>
</dbReference>
<feature type="transmembrane region" description="Helical" evidence="8">
    <location>
        <begin position="64"/>
        <end position="84"/>
    </location>
</feature>
<sequence>MHFFTIFNNSILPIFLIIISAFIYNHIFRPEIKPLASLALALFAPVLVFDSMTRHAVSFSDLGVPFVFMLFLTALLIALGILLSSAMRLGPGEKNSFILGISMINVGNFGLPLIHLTFGQEAVPLSIVYFVIFNIPLCTLAIYMSSDKTRLREILLDVVRIPIFHAFLLALVFSWLKIPVPGGIQQGLQLISAGAIPLLIFILGLQLAAISLSSLKDRLLRFAAIISAASAVRLVISPLAAVCILCFFPVSQLEMSVAVLQTSAPAAILPLMYAIKFNKSPELLAAIILFTTILSGITLPVLIQYLS</sequence>
<name>D6SSQ6_9BACT</name>
<dbReference type="GO" id="GO:0055085">
    <property type="term" value="P:transmembrane transport"/>
    <property type="evidence" value="ECO:0007669"/>
    <property type="project" value="InterPro"/>
</dbReference>
<comment type="subcellular location">
    <subcellularLocation>
        <location evidence="1">Cell membrane</location>
        <topology evidence="1">Multi-pass membrane protein</topology>
    </subcellularLocation>
</comment>
<feature type="transmembrane region" description="Helical" evidence="8">
    <location>
        <begin position="155"/>
        <end position="176"/>
    </location>
</feature>
<feature type="transmembrane region" description="Helical" evidence="8">
    <location>
        <begin position="282"/>
        <end position="306"/>
    </location>
</feature>
<evidence type="ECO:0000256" key="7">
    <source>
        <dbReference type="ARBA" id="ARBA00023136"/>
    </source>
</evidence>
<gene>
    <name evidence="9" type="ORF">Dthio_PD1061</name>
</gene>
<dbReference type="Gene3D" id="1.20.1530.20">
    <property type="match status" value="1"/>
</dbReference>
<evidence type="ECO:0000256" key="8">
    <source>
        <dbReference type="SAM" id="Phobius"/>
    </source>
</evidence>
<evidence type="ECO:0000256" key="6">
    <source>
        <dbReference type="ARBA" id="ARBA00022989"/>
    </source>
</evidence>
<dbReference type="EMBL" id="ACJN02000003">
    <property type="protein sequence ID" value="EFI33722.1"/>
    <property type="molecule type" value="Genomic_DNA"/>
</dbReference>
<protein>
    <submittedName>
        <fullName evidence="9">Auxin Efflux Carrier</fullName>
    </submittedName>
</protein>
<dbReference type="Proteomes" id="UP000005496">
    <property type="component" value="Unassembled WGS sequence"/>
</dbReference>
<evidence type="ECO:0000256" key="3">
    <source>
        <dbReference type="ARBA" id="ARBA00022448"/>
    </source>
</evidence>
<reference evidence="9" key="1">
    <citation type="submission" date="2010-05" db="EMBL/GenBank/DDBJ databases">
        <title>The draft genome of Desulfonatronospira thiodismutans ASO3-1.</title>
        <authorList>
            <consortium name="US DOE Joint Genome Institute (JGI-PGF)"/>
            <person name="Lucas S."/>
            <person name="Copeland A."/>
            <person name="Lapidus A."/>
            <person name="Cheng J.-F."/>
            <person name="Bruce D."/>
            <person name="Goodwin L."/>
            <person name="Pitluck S."/>
            <person name="Chertkov O."/>
            <person name="Brettin T."/>
            <person name="Detter J.C."/>
            <person name="Han C."/>
            <person name="Land M.L."/>
            <person name="Hauser L."/>
            <person name="Kyrpides N."/>
            <person name="Mikhailova N."/>
            <person name="Muyzer G."/>
            <person name="Woyke T."/>
        </authorList>
    </citation>
    <scope>NUCLEOTIDE SEQUENCE [LARGE SCALE GENOMIC DNA]</scope>
    <source>
        <strain evidence="9">ASO3-1</strain>
    </source>
</reference>
<keyword evidence="7 8" id="KW-0472">Membrane</keyword>
<comment type="caution">
    <text evidence="9">The sequence shown here is derived from an EMBL/GenBank/DDBJ whole genome shotgun (WGS) entry which is preliminary data.</text>
</comment>
<dbReference type="PANTHER" id="PTHR36838:SF1">
    <property type="entry name" value="SLR1864 PROTEIN"/>
    <property type="match status" value="1"/>
</dbReference>
<feature type="transmembrane region" description="Helical" evidence="8">
    <location>
        <begin position="122"/>
        <end position="143"/>
    </location>
</feature>
<keyword evidence="3" id="KW-0813">Transport</keyword>
<accession>D6SSQ6</accession>
<keyword evidence="4" id="KW-1003">Cell membrane</keyword>
<feature type="transmembrane region" description="Helical" evidence="8">
    <location>
        <begin position="188"/>
        <end position="210"/>
    </location>
</feature>
<comment type="similarity">
    <text evidence="2">Belongs to the auxin efflux carrier (TC 2.A.69) family.</text>
</comment>
<dbReference type="Pfam" id="PF03547">
    <property type="entry name" value="Mem_trans"/>
    <property type="match status" value="1"/>
</dbReference>
<dbReference type="RefSeq" id="WP_008871071.1">
    <property type="nucleotide sequence ID" value="NZ_ACJN02000003.1"/>
</dbReference>
<feature type="transmembrane region" description="Helical" evidence="8">
    <location>
        <begin position="222"/>
        <end position="250"/>
    </location>
</feature>
<feature type="transmembrane region" description="Helical" evidence="8">
    <location>
        <begin position="96"/>
        <end position="116"/>
    </location>
</feature>
<evidence type="ECO:0000256" key="2">
    <source>
        <dbReference type="ARBA" id="ARBA00010145"/>
    </source>
</evidence>
<dbReference type="InterPro" id="IPR038770">
    <property type="entry name" value="Na+/solute_symporter_sf"/>
</dbReference>
<feature type="transmembrane region" description="Helical" evidence="8">
    <location>
        <begin position="35"/>
        <end position="52"/>
    </location>
</feature>
<feature type="transmembrane region" description="Helical" evidence="8">
    <location>
        <begin position="6"/>
        <end position="28"/>
    </location>
</feature>
<dbReference type="PANTHER" id="PTHR36838">
    <property type="entry name" value="AUXIN EFFLUX CARRIER FAMILY PROTEIN"/>
    <property type="match status" value="1"/>
</dbReference>
<evidence type="ECO:0000313" key="9">
    <source>
        <dbReference type="EMBL" id="EFI33722.1"/>
    </source>
</evidence>
<keyword evidence="10" id="KW-1185">Reference proteome</keyword>
<keyword evidence="5 8" id="KW-0812">Transmembrane</keyword>
<dbReference type="AlphaFoldDB" id="D6SSQ6"/>